<dbReference type="Pfam" id="PF05173">
    <property type="entry name" value="DapB_C"/>
    <property type="match status" value="1"/>
</dbReference>
<evidence type="ECO:0000313" key="2">
    <source>
        <dbReference type="EMBL" id="KXZ66950.1"/>
    </source>
</evidence>
<organism evidence="2 3">
    <name type="scientific">Acinetobacter venetianus</name>
    <dbReference type="NCBI Taxonomy" id="52133"/>
    <lineage>
        <taxon>Bacteria</taxon>
        <taxon>Pseudomonadati</taxon>
        <taxon>Pseudomonadota</taxon>
        <taxon>Gammaproteobacteria</taxon>
        <taxon>Moraxellales</taxon>
        <taxon>Moraxellaceae</taxon>
        <taxon>Acinetobacter</taxon>
    </lineage>
</organism>
<evidence type="ECO:0000259" key="1">
    <source>
        <dbReference type="Pfam" id="PF05173"/>
    </source>
</evidence>
<evidence type="ECO:0000313" key="3">
    <source>
        <dbReference type="Proteomes" id="UP000075680"/>
    </source>
</evidence>
<dbReference type="RefSeq" id="WP_061519156.1">
    <property type="nucleotide sequence ID" value="NZ_DFTZ01000142.1"/>
</dbReference>
<name>A0A150HMH7_9GAMM</name>
<dbReference type="AlphaFoldDB" id="A0A150HMH7"/>
<reference evidence="2 3" key="1">
    <citation type="journal article" date="2016" name="Sci. Rep.">
        <title>Genomic and phenotypic characterization of the species Acinetobacter venetianus.</title>
        <authorList>
            <person name="Fondi M."/>
            <person name="Maida I."/>
            <person name="Perrin E."/>
            <person name="Orlandini V."/>
            <person name="La Torre L."/>
            <person name="Bosi E."/>
            <person name="Negroni A."/>
            <person name="Zanaroli G."/>
            <person name="Fava F."/>
            <person name="Decorosi F."/>
            <person name="Giovannetti L."/>
            <person name="Viti C."/>
            <person name="Vaneechoutte M."/>
            <person name="Dijkshoorn L."/>
            <person name="Fani R."/>
        </authorList>
    </citation>
    <scope>NUCLEOTIDE SEQUENCE [LARGE SCALE GENOMIC DNA]</scope>
    <source>
        <strain evidence="2 3">LUH5627</strain>
    </source>
</reference>
<dbReference type="Gene3D" id="3.40.50.720">
    <property type="entry name" value="NAD(P)-binding Rossmann-like Domain"/>
    <property type="match status" value="1"/>
</dbReference>
<dbReference type="Proteomes" id="UP000075680">
    <property type="component" value="Unassembled WGS sequence"/>
</dbReference>
<dbReference type="EMBL" id="JRUE01000198">
    <property type="protein sequence ID" value="KXZ66950.1"/>
    <property type="molecule type" value="Genomic_DNA"/>
</dbReference>
<accession>A0A150HMH7</accession>
<feature type="domain" description="Dihydrodipicolinate reductase C-terminal" evidence="1">
    <location>
        <begin position="98"/>
        <end position="218"/>
    </location>
</feature>
<dbReference type="PATRIC" id="fig|52133.18.peg.2440"/>
<protein>
    <submittedName>
        <fullName evidence="2">4-hydroxy-tetrahydrodipicolinate reductase</fullName>
        <ecNumber evidence="2">1.17.1.8</ecNumber>
    </submittedName>
</protein>
<dbReference type="PANTHER" id="PTHR20836">
    <property type="entry name" value="DIHYDRODIPICOLINATE REDUCTASE"/>
    <property type="match status" value="1"/>
</dbReference>
<keyword evidence="2" id="KW-0560">Oxidoreductase</keyword>
<dbReference type="GO" id="GO:0019877">
    <property type="term" value="P:diaminopimelate biosynthetic process"/>
    <property type="evidence" value="ECO:0007669"/>
    <property type="project" value="TreeGrafter"/>
</dbReference>
<dbReference type="PANTHER" id="PTHR20836:SF0">
    <property type="entry name" value="4-HYDROXY-TETRAHYDRODIPICOLINATE REDUCTASE 1, CHLOROPLASTIC-RELATED"/>
    <property type="match status" value="1"/>
</dbReference>
<gene>
    <name evidence="2" type="primary">dapB_2</name>
    <name evidence="2" type="ORF">AVENLUH5627_02372</name>
</gene>
<dbReference type="GO" id="GO:0009089">
    <property type="term" value="P:lysine biosynthetic process via diaminopimelate"/>
    <property type="evidence" value="ECO:0007669"/>
    <property type="project" value="InterPro"/>
</dbReference>
<proteinExistence type="predicted"/>
<dbReference type="InterPro" id="IPR023940">
    <property type="entry name" value="DHDPR_bac"/>
</dbReference>
<sequence>MTNVYIIGSGKLATELLNGLDLNQAYKVLAWKDRNNHEAEGAIVVHAGSGRELNEAILYCKKTGSRLIELSTDKDYKQENWDIPVVLCPNTNILMLKFMNMIEKSGHTFSQYQISIIESHQANKTSVPGTAVAMAKSLNLQNNAIESVRDVKRQQFELAISEQNLTRHAYHRIQISDDKSCSIVLETKVFGDSPYVDGVKEIICAVGKNHLENRLYDVMELIDNQWI</sequence>
<dbReference type="Gene3D" id="3.30.360.10">
    <property type="entry name" value="Dihydrodipicolinate Reductase, domain 2"/>
    <property type="match status" value="1"/>
</dbReference>
<dbReference type="EC" id="1.17.1.8" evidence="2"/>
<dbReference type="InterPro" id="IPR022663">
    <property type="entry name" value="DapB_C"/>
</dbReference>
<comment type="caution">
    <text evidence="2">The sequence shown here is derived from an EMBL/GenBank/DDBJ whole genome shotgun (WGS) entry which is preliminary data.</text>
</comment>
<dbReference type="GO" id="GO:0008839">
    <property type="term" value="F:4-hydroxy-tetrahydrodipicolinate reductase"/>
    <property type="evidence" value="ECO:0007669"/>
    <property type="project" value="UniProtKB-EC"/>
</dbReference>